<accession>A0ABQ5MIB1</accession>
<evidence type="ECO:0000313" key="1">
    <source>
        <dbReference type="EMBL" id="GLB49124.1"/>
    </source>
</evidence>
<protein>
    <submittedName>
        <fullName evidence="1">Uncharacterized protein</fullName>
    </submittedName>
</protein>
<keyword evidence="2" id="KW-1185">Reference proteome</keyword>
<sequence length="92" mass="10379">MLLLLSIKLSGLHALEHIYETNDDTDDIECALCDFVLQDQKAPVLNISNAVVHTNKAVPTWVKKSPQTNYQSTLVTKFFKLHYFSLPPPHTA</sequence>
<proteinExistence type="predicted"/>
<dbReference type="Proteomes" id="UP001143543">
    <property type="component" value="Unassembled WGS sequence"/>
</dbReference>
<evidence type="ECO:0000313" key="2">
    <source>
        <dbReference type="Proteomes" id="UP001143543"/>
    </source>
</evidence>
<organism evidence="1 2">
    <name type="scientific">Neptunitalea lumnitzerae</name>
    <dbReference type="NCBI Taxonomy" id="2965509"/>
    <lineage>
        <taxon>Bacteria</taxon>
        <taxon>Pseudomonadati</taxon>
        <taxon>Bacteroidota</taxon>
        <taxon>Flavobacteriia</taxon>
        <taxon>Flavobacteriales</taxon>
        <taxon>Flavobacteriaceae</taxon>
        <taxon>Neptunitalea</taxon>
    </lineage>
</organism>
<comment type="caution">
    <text evidence="1">The sequence shown here is derived from an EMBL/GenBank/DDBJ whole genome shotgun (WGS) entry which is preliminary data.</text>
</comment>
<dbReference type="EMBL" id="BRVO01000001">
    <property type="protein sequence ID" value="GLB49124.1"/>
    <property type="molecule type" value="Genomic_DNA"/>
</dbReference>
<gene>
    <name evidence="1" type="ORF">Y10_14920</name>
</gene>
<reference evidence="1" key="1">
    <citation type="submission" date="2022-07" db="EMBL/GenBank/DDBJ databases">
        <title>Taxonomy of Novel Oxalotrophic and Methylotrophic Bacteria.</title>
        <authorList>
            <person name="Sahin N."/>
            <person name="Tani A."/>
        </authorList>
    </citation>
    <scope>NUCLEOTIDE SEQUENCE</scope>
    <source>
        <strain evidence="1">Y10</strain>
    </source>
</reference>
<name>A0ABQ5MIB1_9FLAO</name>